<dbReference type="PANTHER" id="PTHR43085">
    <property type="entry name" value="HEXOKINASE FAMILY MEMBER"/>
    <property type="match status" value="1"/>
</dbReference>
<name>A0A1M6ESX3_9PROT</name>
<dbReference type="OrthoDB" id="9776822at2"/>
<protein>
    <recommendedName>
        <fullName evidence="12">2-dehydro-3-deoxygluconokinase</fullName>
        <ecNumber evidence="11">2.7.1.45</ecNumber>
    </recommendedName>
    <alternativeName>
        <fullName evidence="13">2-keto-3-deoxygluconokinase</fullName>
    </alternativeName>
    <alternativeName>
        <fullName evidence="14">3-deoxy-2-oxo-D-gluconate kinase</fullName>
    </alternativeName>
    <alternativeName>
        <fullName evidence="8">KDG kinase</fullName>
    </alternativeName>
</protein>
<proteinExistence type="inferred from homology"/>
<dbReference type="InterPro" id="IPR029056">
    <property type="entry name" value="Ribokinase-like"/>
</dbReference>
<dbReference type="RefSeq" id="WP_073132743.1">
    <property type="nucleotide sequence ID" value="NZ_FQZF01000006.1"/>
</dbReference>
<feature type="domain" description="Carbohydrate kinase PfkB" evidence="15">
    <location>
        <begin position="8"/>
        <end position="301"/>
    </location>
</feature>
<dbReference type="PANTHER" id="PTHR43085:SF15">
    <property type="entry name" value="2-DEHYDRO-3-DEOXYGLUCONOKINASE"/>
    <property type="match status" value="1"/>
</dbReference>
<dbReference type="FunFam" id="3.40.1190.20:FF:000011">
    <property type="entry name" value="2-dehydro-3-deoxygluconokinase, putative"/>
    <property type="match status" value="1"/>
</dbReference>
<dbReference type="EC" id="2.7.1.45" evidence="11"/>
<evidence type="ECO:0000256" key="13">
    <source>
        <dbReference type="ARBA" id="ARBA00075711"/>
    </source>
</evidence>
<evidence type="ECO:0000256" key="5">
    <source>
        <dbReference type="ARBA" id="ARBA00022840"/>
    </source>
</evidence>
<keyword evidence="4 16" id="KW-0418">Kinase</keyword>
<evidence type="ECO:0000256" key="7">
    <source>
        <dbReference type="ARBA" id="ARBA00043951"/>
    </source>
</evidence>
<evidence type="ECO:0000313" key="16">
    <source>
        <dbReference type="EMBL" id="SHI88503.1"/>
    </source>
</evidence>
<dbReference type="EMBL" id="FQZF01000006">
    <property type="protein sequence ID" value="SHI88503.1"/>
    <property type="molecule type" value="Genomic_DNA"/>
</dbReference>
<evidence type="ECO:0000256" key="14">
    <source>
        <dbReference type="ARBA" id="ARBA00080545"/>
    </source>
</evidence>
<dbReference type="GO" id="GO:0008673">
    <property type="term" value="F:2-dehydro-3-deoxygluconokinase activity"/>
    <property type="evidence" value="ECO:0007669"/>
    <property type="project" value="UniProtKB-EC"/>
</dbReference>
<keyword evidence="3" id="KW-0547">Nucleotide-binding</keyword>
<dbReference type="Pfam" id="PF00294">
    <property type="entry name" value="PfkB"/>
    <property type="match status" value="1"/>
</dbReference>
<dbReference type="AlphaFoldDB" id="A0A1M6ESX3"/>
<accession>A0A1M6ESX3</accession>
<keyword evidence="5" id="KW-0067">ATP-binding</keyword>
<comment type="similarity">
    <text evidence="1">Belongs to the carbohydrate kinase PfkB family.</text>
</comment>
<reference evidence="16 17" key="1">
    <citation type="submission" date="2016-11" db="EMBL/GenBank/DDBJ databases">
        <authorList>
            <person name="Jaros S."/>
            <person name="Januszkiewicz K."/>
            <person name="Wedrychowicz H."/>
        </authorList>
    </citation>
    <scope>NUCLEOTIDE SEQUENCE [LARGE SCALE GENOMIC DNA]</scope>
    <source>
        <strain evidence="16 17">DSM 14916</strain>
    </source>
</reference>
<dbReference type="GO" id="GO:0005524">
    <property type="term" value="F:ATP binding"/>
    <property type="evidence" value="ECO:0007669"/>
    <property type="project" value="UniProtKB-KW"/>
</dbReference>
<dbReference type="Gene3D" id="3.40.1190.20">
    <property type="match status" value="1"/>
</dbReference>
<organism evidence="16 17">
    <name type="scientific">Muricoccus roseus</name>
    <dbReference type="NCBI Taxonomy" id="198092"/>
    <lineage>
        <taxon>Bacteria</taxon>
        <taxon>Pseudomonadati</taxon>
        <taxon>Pseudomonadota</taxon>
        <taxon>Alphaproteobacteria</taxon>
        <taxon>Acetobacterales</taxon>
        <taxon>Roseomonadaceae</taxon>
        <taxon>Muricoccus</taxon>
    </lineage>
</organism>
<evidence type="ECO:0000256" key="3">
    <source>
        <dbReference type="ARBA" id="ARBA00022741"/>
    </source>
</evidence>
<evidence type="ECO:0000313" key="17">
    <source>
        <dbReference type="Proteomes" id="UP000184387"/>
    </source>
</evidence>
<keyword evidence="6" id="KW-0119">Carbohydrate metabolism</keyword>
<comment type="function">
    <text evidence="10">Catalyzes the phosphorylation of 2-keto-3-deoxygluconate (KDG) to produce 2-keto-3-deoxy-6-phosphogluconate (KDPG).</text>
</comment>
<evidence type="ECO:0000256" key="11">
    <source>
        <dbReference type="ARBA" id="ARBA00066369"/>
    </source>
</evidence>
<dbReference type="CDD" id="cd01166">
    <property type="entry name" value="KdgK"/>
    <property type="match status" value="1"/>
</dbReference>
<dbReference type="SUPFAM" id="SSF53613">
    <property type="entry name" value="Ribokinase-like"/>
    <property type="match status" value="1"/>
</dbReference>
<dbReference type="GO" id="GO:0019698">
    <property type="term" value="P:D-galacturonate catabolic process"/>
    <property type="evidence" value="ECO:0007669"/>
    <property type="project" value="TreeGrafter"/>
</dbReference>
<keyword evidence="2" id="KW-0808">Transferase</keyword>
<comment type="catalytic activity">
    <reaction evidence="9">
        <text>2-dehydro-3-deoxy-D-gluconate + ATP = 2-dehydro-3-deoxy-6-phospho-D-gluconate + ADP + H(+)</text>
        <dbReference type="Rhea" id="RHEA:14797"/>
        <dbReference type="ChEBI" id="CHEBI:15378"/>
        <dbReference type="ChEBI" id="CHEBI:30616"/>
        <dbReference type="ChEBI" id="CHEBI:57569"/>
        <dbReference type="ChEBI" id="CHEBI:57990"/>
        <dbReference type="ChEBI" id="CHEBI:456216"/>
        <dbReference type="EC" id="2.7.1.45"/>
    </reaction>
</comment>
<dbReference type="InterPro" id="IPR002173">
    <property type="entry name" value="Carboh/pur_kinase_PfkB_CS"/>
</dbReference>
<evidence type="ECO:0000256" key="9">
    <source>
        <dbReference type="ARBA" id="ARBA00050729"/>
    </source>
</evidence>
<evidence type="ECO:0000256" key="4">
    <source>
        <dbReference type="ARBA" id="ARBA00022777"/>
    </source>
</evidence>
<comment type="pathway">
    <text evidence="7">Carbohydrate acid metabolism; 2-dehydro-3-deoxy-D-gluconate degradation; D-glyceraldehyde 3-phosphate and pyruvate from 2-dehydro-3-deoxy-D-gluconate: step 1/2.</text>
</comment>
<dbReference type="GO" id="GO:0006974">
    <property type="term" value="P:DNA damage response"/>
    <property type="evidence" value="ECO:0007669"/>
    <property type="project" value="TreeGrafter"/>
</dbReference>
<evidence type="ECO:0000256" key="8">
    <source>
        <dbReference type="ARBA" id="ARBA00044254"/>
    </source>
</evidence>
<dbReference type="InterPro" id="IPR050306">
    <property type="entry name" value="PfkB_Carbo_kinase"/>
</dbReference>
<evidence type="ECO:0000256" key="6">
    <source>
        <dbReference type="ARBA" id="ARBA00023277"/>
    </source>
</evidence>
<evidence type="ECO:0000259" key="15">
    <source>
        <dbReference type="Pfam" id="PF00294"/>
    </source>
</evidence>
<keyword evidence="17" id="KW-1185">Reference proteome</keyword>
<dbReference type="InterPro" id="IPR011611">
    <property type="entry name" value="PfkB_dom"/>
</dbReference>
<dbReference type="PROSITE" id="PS00584">
    <property type="entry name" value="PFKB_KINASES_2"/>
    <property type="match status" value="1"/>
</dbReference>
<sequence>MTRDAPPRLACLGECMIELRERPDGLLSRGFGGDTLNTAVYLARLGVSVDYVTALGNDPHSDEMLRDWEAEGVGTSRVERVSGALPGLYLIQTDEKGERRFSYWRDAAPVRRLFDLPGTQRVEAALAMADPLYLSGITLSLFRGLARERLFAVLERVRAVGGRVVFDSNFRPRGWPDRDEARAAFGRALSLSHTVLAGVEDFTLLDGETSPRALITRLRQAGVEEAVVKLAEPGAIAVSAGAEQFVPVPEAVEPVDTTAAGDSFAAAYLAARLNGAAPDAAILAGHRLAGRVIQHPGAIIPRSAMPAGILPAPAAPETA</sequence>
<evidence type="ECO:0000256" key="10">
    <source>
        <dbReference type="ARBA" id="ARBA00054997"/>
    </source>
</evidence>
<dbReference type="GO" id="GO:0005829">
    <property type="term" value="C:cytosol"/>
    <property type="evidence" value="ECO:0007669"/>
    <property type="project" value="TreeGrafter"/>
</dbReference>
<dbReference type="STRING" id="198092.SAMN02745194_01265"/>
<evidence type="ECO:0000256" key="1">
    <source>
        <dbReference type="ARBA" id="ARBA00010688"/>
    </source>
</evidence>
<dbReference type="Proteomes" id="UP000184387">
    <property type="component" value="Unassembled WGS sequence"/>
</dbReference>
<evidence type="ECO:0000256" key="12">
    <source>
        <dbReference type="ARBA" id="ARBA00067931"/>
    </source>
</evidence>
<dbReference type="GO" id="GO:0042840">
    <property type="term" value="P:D-glucuronate catabolic process"/>
    <property type="evidence" value="ECO:0007669"/>
    <property type="project" value="TreeGrafter"/>
</dbReference>
<evidence type="ECO:0000256" key="2">
    <source>
        <dbReference type="ARBA" id="ARBA00022679"/>
    </source>
</evidence>
<gene>
    <name evidence="16" type="ORF">SAMN02745194_01265</name>
</gene>